<sequence length="516" mass="55149">MPIKSNRFYNDPNIGAAFENIASIFAPPSAQDTYAYAKAKAEREEAARAEEAFRQMTAEGAAPEQVDRFGVAIGRFNPTQSYRALEMGDATLRRDQDIQSGDRRYSADKTSLSALYGHDRTYQSSVENNVRDNARSMATNEADNARSLATNGADNARAIEDRRMQEEGALARFYAAPVTVKQGERAFLPGQTAAATGLPAQLQGSEAPLSTDEVAALAMQSMPSADREQFVRDKFAPTDSQVQGQERRELRSSGFLSDDDLKATIMGSVPVEEAIGPNGQPQFVRRTDAVGMRPAPKAPMVNVNTGEAADGKLRGKLDESEGKRLSDLQASAVTSAGLRQDLGLMDQLIDQAPQGPLVGRLATLFPGVSNAGTAFQSLVERAAPGLRVEGSGATSDIEFRGMLNSLPQLRNRPEANRLIAGMMKAKADINIRRGDLVTAYQNGDIDASQMRRQLADLNRQSIVSPELTAMIEAVGGGAAPVSATDTGSAAPSPGSIVDGHRFRGGDPSDAANWEAL</sequence>
<accession>A0A7W6H3G8</accession>
<keyword evidence="3" id="KW-1185">Reference proteome</keyword>
<reference evidence="2 3" key="1">
    <citation type="submission" date="2020-08" db="EMBL/GenBank/DDBJ databases">
        <title>Genomic Encyclopedia of Type Strains, Phase IV (KMG-IV): sequencing the most valuable type-strain genomes for metagenomic binning, comparative biology and taxonomic classification.</title>
        <authorList>
            <person name="Goeker M."/>
        </authorList>
    </citation>
    <scope>NUCLEOTIDE SEQUENCE [LARGE SCALE GENOMIC DNA]</scope>
    <source>
        <strain evidence="2 3">DSM 102238</strain>
    </source>
</reference>
<dbReference type="RefSeq" id="WP_183198402.1">
    <property type="nucleotide sequence ID" value="NZ_JACIEK010000001.1"/>
</dbReference>
<dbReference type="EMBL" id="JACIEK010000001">
    <property type="protein sequence ID" value="MBB3997157.1"/>
    <property type="molecule type" value="Genomic_DNA"/>
</dbReference>
<dbReference type="Proteomes" id="UP000542776">
    <property type="component" value="Unassembled WGS sequence"/>
</dbReference>
<feature type="region of interest" description="Disordered" evidence="1">
    <location>
        <begin position="478"/>
        <end position="516"/>
    </location>
</feature>
<name>A0A7W6H3G8_9HYPH</name>
<dbReference type="AlphaFoldDB" id="A0A7W6H3G8"/>
<comment type="caution">
    <text evidence="2">The sequence shown here is derived from an EMBL/GenBank/DDBJ whole genome shotgun (WGS) entry which is preliminary data.</text>
</comment>
<organism evidence="2 3">
    <name type="scientific">Aureimonas pseudogalii</name>
    <dbReference type="NCBI Taxonomy" id="1744844"/>
    <lineage>
        <taxon>Bacteria</taxon>
        <taxon>Pseudomonadati</taxon>
        <taxon>Pseudomonadota</taxon>
        <taxon>Alphaproteobacteria</taxon>
        <taxon>Hyphomicrobiales</taxon>
        <taxon>Aurantimonadaceae</taxon>
        <taxon>Aureimonas</taxon>
    </lineage>
</organism>
<protein>
    <submittedName>
        <fullName evidence="2">Uncharacterized protein</fullName>
    </submittedName>
</protein>
<evidence type="ECO:0000313" key="3">
    <source>
        <dbReference type="Proteomes" id="UP000542776"/>
    </source>
</evidence>
<gene>
    <name evidence="2" type="ORF">GGR04_000978</name>
</gene>
<evidence type="ECO:0000256" key="1">
    <source>
        <dbReference type="SAM" id="MobiDB-lite"/>
    </source>
</evidence>
<proteinExistence type="predicted"/>
<evidence type="ECO:0000313" key="2">
    <source>
        <dbReference type="EMBL" id="MBB3997157.1"/>
    </source>
</evidence>